<dbReference type="PANTHER" id="PTHR21198:SF2">
    <property type="entry name" value="GLUTAMATE RACEMASE"/>
    <property type="match status" value="1"/>
</dbReference>
<dbReference type="SUPFAM" id="SSF53681">
    <property type="entry name" value="Aspartate/glutamate racemase"/>
    <property type="match status" value="2"/>
</dbReference>
<comment type="catalytic activity">
    <reaction evidence="1">
        <text>L-glutamate = D-glutamate</text>
        <dbReference type="Rhea" id="RHEA:12813"/>
        <dbReference type="ChEBI" id="CHEBI:29985"/>
        <dbReference type="ChEBI" id="CHEBI:29986"/>
        <dbReference type="EC" id="5.1.1.3"/>
    </reaction>
</comment>
<keyword evidence="3" id="KW-0133">Cell shape</keyword>
<evidence type="ECO:0000256" key="5">
    <source>
        <dbReference type="ARBA" id="ARBA00023235"/>
    </source>
</evidence>
<keyword evidence="5 7" id="KW-0413">Isomerase</keyword>
<dbReference type="InterPro" id="IPR033134">
    <property type="entry name" value="Asp/Glu_racemase_AS_2"/>
</dbReference>
<evidence type="ECO:0000256" key="1">
    <source>
        <dbReference type="ARBA" id="ARBA00001602"/>
    </source>
</evidence>
<evidence type="ECO:0000256" key="2">
    <source>
        <dbReference type="ARBA" id="ARBA00013090"/>
    </source>
</evidence>
<dbReference type="HAMAP" id="MF_00258">
    <property type="entry name" value="Glu_racemase"/>
    <property type="match status" value="1"/>
</dbReference>
<reference evidence="7" key="1">
    <citation type="submission" date="2018-06" db="EMBL/GenBank/DDBJ databases">
        <authorList>
            <person name="Zhirakovskaya E."/>
        </authorList>
    </citation>
    <scope>NUCLEOTIDE SEQUENCE</scope>
</reference>
<dbReference type="AlphaFoldDB" id="A0A3B0S048"/>
<dbReference type="GO" id="GO:0008360">
    <property type="term" value="P:regulation of cell shape"/>
    <property type="evidence" value="ECO:0007669"/>
    <property type="project" value="UniProtKB-KW"/>
</dbReference>
<evidence type="ECO:0000256" key="3">
    <source>
        <dbReference type="ARBA" id="ARBA00022960"/>
    </source>
</evidence>
<accession>A0A3B0S048</accession>
<dbReference type="GO" id="GO:0008881">
    <property type="term" value="F:glutamate racemase activity"/>
    <property type="evidence" value="ECO:0007669"/>
    <property type="project" value="UniProtKB-EC"/>
</dbReference>
<protein>
    <recommendedName>
        <fullName evidence="2">glutamate racemase</fullName>
        <ecNumber evidence="2">5.1.1.3</ecNumber>
    </recommendedName>
</protein>
<dbReference type="PANTHER" id="PTHR21198">
    <property type="entry name" value="GLUTAMATE RACEMASE"/>
    <property type="match status" value="1"/>
</dbReference>
<dbReference type="EC" id="5.1.1.3" evidence="2"/>
<keyword evidence="4" id="KW-0573">Peptidoglycan synthesis</keyword>
<evidence type="ECO:0000256" key="4">
    <source>
        <dbReference type="ARBA" id="ARBA00022984"/>
    </source>
</evidence>
<dbReference type="PROSITE" id="PS00924">
    <property type="entry name" value="ASP_GLU_RACEMASE_2"/>
    <property type="match status" value="1"/>
</dbReference>
<organism evidence="7">
    <name type="scientific">hydrothermal vent metagenome</name>
    <dbReference type="NCBI Taxonomy" id="652676"/>
    <lineage>
        <taxon>unclassified sequences</taxon>
        <taxon>metagenomes</taxon>
        <taxon>ecological metagenomes</taxon>
    </lineage>
</organism>
<keyword evidence="6" id="KW-0961">Cell wall biogenesis/degradation</keyword>
<dbReference type="InterPro" id="IPR015942">
    <property type="entry name" value="Asp/Glu/hydantoin_racemase"/>
</dbReference>
<evidence type="ECO:0000256" key="6">
    <source>
        <dbReference type="ARBA" id="ARBA00023316"/>
    </source>
</evidence>
<dbReference type="InterPro" id="IPR001920">
    <property type="entry name" value="Asp/Glu_race"/>
</dbReference>
<gene>
    <name evidence="7" type="ORF">MNBD_ACTINO02-803</name>
</gene>
<dbReference type="InterPro" id="IPR004391">
    <property type="entry name" value="Glu_race"/>
</dbReference>
<dbReference type="GO" id="GO:0071555">
    <property type="term" value="P:cell wall organization"/>
    <property type="evidence" value="ECO:0007669"/>
    <property type="project" value="UniProtKB-KW"/>
</dbReference>
<name>A0A3B0S048_9ZZZZ</name>
<dbReference type="Gene3D" id="3.40.50.1860">
    <property type="match status" value="2"/>
</dbReference>
<dbReference type="Pfam" id="PF01177">
    <property type="entry name" value="Asp_Glu_race"/>
    <property type="match status" value="1"/>
</dbReference>
<dbReference type="NCBIfam" id="TIGR00067">
    <property type="entry name" value="glut_race"/>
    <property type="match status" value="1"/>
</dbReference>
<sequence>MVSPIGLFDSGVGGLTVLREVRGLLPEVDLVYLADQAWAPYGERTLTTLRTRATAIAQWFMHQGVSLVVVACNTASGAALHELRALFPAVTFVGMEPAVKPAAETSTTGVVGVLATSGTLNASLYADVVERHADGVVIIERPGVGLVDLVEAGDLDSTVPLLRKYLEPMLAEGADRIVLGCTHYPFLIDHIAELVPADVVIVDPAPAVARQVATMAPDAMGSGATLLMTTGSLDTFTAQLARLGLLGPGTQVGATDLTQNASDLS</sequence>
<dbReference type="EMBL" id="UOEK01000051">
    <property type="protein sequence ID" value="VAV93868.1"/>
    <property type="molecule type" value="Genomic_DNA"/>
</dbReference>
<proteinExistence type="inferred from homology"/>
<dbReference type="GO" id="GO:0009252">
    <property type="term" value="P:peptidoglycan biosynthetic process"/>
    <property type="evidence" value="ECO:0007669"/>
    <property type="project" value="UniProtKB-KW"/>
</dbReference>
<evidence type="ECO:0000313" key="7">
    <source>
        <dbReference type="EMBL" id="VAV93868.1"/>
    </source>
</evidence>